<dbReference type="Proteomes" id="UP000232883">
    <property type="component" value="Chromosome"/>
</dbReference>
<evidence type="ECO:0008006" key="3">
    <source>
        <dbReference type="Google" id="ProtNLM"/>
    </source>
</evidence>
<dbReference type="OrthoDB" id="9815231at2"/>
<gene>
    <name evidence="1" type="ORF">CWM47_17720</name>
</gene>
<evidence type="ECO:0000313" key="1">
    <source>
        <dbReference type="EMBL" id="AUD03505.1"/>
    </source>
</evidence>
<reference evidence="1 2" key="1">
    <citation type="submission" date="2017-11" db="EMBL/GenBank/DDBJ databases">
        <title>Taxonomic description and genome sequences of Spirosoma HA7 sp. nov., isolated from pollen microhabitat of Corylus avellana.</title>
        <authorList>
            <person name="Ambika Manirajan B."/>
            <person name="Suarez C."/>
            <person name="Ratering S."/>
            <person name="Geissler-Plaum R."/>
            <person name="Cardinale M."/>
            <person name="Sylvia S."/>
        </authorList>
    </citation>
    <scope>NUCLEOTIDE SEQUENCE [LARGE SCALE GENOMIC DNA]</scope>
    <source>
        <strain evidence="1 2">HA7</strain>
    </source>
</reference>
<keyword evidence="2" id="KW-1185">Reference proteome</keyword>
<dbReference type="EMBL" id="CP025096">
    <property type="protein sequence ID" value="AUD03505.1"/>
    <property type="molecule type" value="Genomic_DNA"/>
</dbReference>
<proteinExistence type="predicted"/>
<name>A0A2K8Z0Y4_9BACT</name>
<dbReference type="KEGG" id="spir:CWM47_17720"/>
<dbReference type="RefSeq" id="WP_100989572.1">
    <property type="nucleotide sequence ID" value="NZ_CP025096.1"/>
</dbReference>
<accession>A0A2K8Z0Y4</accession>
<evidence type="ECO:0000313" key="2">
    <source>
        <dbReference type="Proteomes" id="UP000232883"/>
    </source>
</evidence>
<sequence length="69" mass="7593">MSDSMKAMETSVAAWRMALTNRAISGQLLFHSDRGIQFACTDFKDELKDLPVVQSMTGLPMQSEGKLLG</sequence>
<organism evidence="1 2">
    <name type="scientific">Spirosoma pollinicola</name>
    <dbReference type="NCBI Taxonomy" id="2057025"/>
    <lineage>
        <taxon>Bacteria</taxon>
        <taxon>Pseudomonadati</taxon>
        <taxon>Bacteroidota</taxon>
        <taxon>Cytophagia</taxon>
        <taxon>Cytophagales</taxon>
        <taxon>Cytophagaceae</taxon>
        <taxon>Spirosoma</taxon>
    </lineage>
</organism>
<dbReference type="AlphaFoldDB" id="A0A2K8Z0Y4"/>
<protein>
    <recommendedName>
        <fullName evidence="3">Integrase catalytic domain-containing protein</fullName>
    </recommendedName>
</protein>